<protein>
    <recommendedName>
        <fullName evidence="4 10">Mediator of RNA polymerase II transcription subunit 7</fullName>
    </recommendedName>
</protein>
<comment type="subcellular location">
    <subcellularLocation>
        <location evidence="1 10">Nucleus</location>
    </subcellularLocation>
</comment>
<evidence type="ECO:0000256" key="3">
    <source>
        <dbReference type="ARBA" id="ARBA00011837"/>
    </source>
</evidence>
<reference evidence="13" key="1">
    <citation type="submission" date="2017-03" db="EMBL/GenBank/DDBJ databases">
        <title>Genomes of endolithic fungi from Antarctica.</title>
        <authorList>
            <person name="Coleine C."/>
            <person name="Masonjones S."/>
            <person name="Stajich J.E."/>
        </authorList>
    </citation>
    <scope>NUCLEOTIDE SEQUENCE [LARGE SCALE GENOMIC DNA]</scope>
    <source>
        <strain evidence="13">CCFEE 5527</strain>
    </source>
</reference>
<dbReference type="Gene3D" id="6.10.140.200">
    <property type="match status" value="1"/>
</dbReference>
<dbReference type="PANTHER" id="PTHR21428">
    <property type="entry name" value="MEDIATOR OF RNA POLYMERASE II TRANSCRIPTION SUBUNIT 7"/>
    <property type="match status" value="1"/>
</dbReference>
<dbReference type="GO" id="GO:0003712">
    <property type="term" value="F:transcription coregulator activity"/>
    <property type="evidence" value="ECO:0007669"/>
    <property type="project" value="InterPro"/>
</dbReference>
<evidence type="ECO:0000313" key="13">
    <source>
        <dbReference type="Proteomes" id="UP000192596"/>
    </source>
</evidence>
<keyword evidence="13" id="KW-1185">Reference proteome</keyword>
<evidence type="ECO:0000256" key="2">
    <source>
        <dbReference type="ARBA" id="ARBA00009994"/>
    </source>
</evidence>
<dbReference type="GO" id="GO:0016592">
    <property type="term" value="C:mediator complex"/>
    <property type="evidence" value="ECO:0007669"/>
    <property type="project" value="InterPro"/>
</dbReference>
<dbReference type="PANTHER" id="PTHR21428:SF11">
    <property type="entry name" value="MEDIATOR OF RNA POLYMERASE II TRANSCRIPTION SUBUNIT 7"/>
    <property type="match status" value="1"/>
</dbReference>
<dbReference type="FunCoup" id="A0A1V8SY71">
    <property type="interactions" value="1326"/>
</dbReference>
<comment type="caution">
    <text evidence="12">The sequence shown here is derived from an EMBL/GenBank/DDBJ whole genome shotgun (WGS) entry which is preliminary data.</text>
</comment>
<evidence type="ECO:0000256" key="4">
    <source>
        <dbReference type="ARBA" id="ARBA00020631"/>
    </source>
</evidence>
<dbReference type="InterPro" id="IPR009244">
    <property type="entry name" value="Mediatior_Med7"/>
</dbReference>
<sequence>MAEQQAPKHFYPAPPFFYNHFTQSNLAQLSGVRREHSQTFHDGEAPDSTTLDIPQDLRYLIPPEPPADGKSRAFNAEVGLDIPPQTLADHNIESLVPDTPGTRNNPQRYLISLARSMLTTFLALTGVLSEDPTQYAEKIGDLRMLLYNMHELINQYRPHQARETLIWMMEERVETLRGEIRDIGEAKVKVEGMLRGMAEVGEQQGSDNATAIQGDRGTGAMKEDARREKQRRAWQALQAMESTDDVT</sequence>
<evidence type="ECO:0000256" key="11">
    <source>
        <dbReference type="SAM" id="MobiDB-lite"/>
    </source>
</evidence>
<evidence type="ECO:0000256" key="10">
    <source>
        <dbReference type="RuleBase" id="RU364060"/>
    </source>
</evidence>
<keyword evidence="8 10" id="KW-0539">Nucleus</keyword>
<dbReference type="AlphaFoldDB" id="A0A1V8SY71"/>
<dbReference type="Pfam" id="PF05983">
    <property type="entry name" value="Med7"/>
    <property type="match status" value="1"/>
</dbReference>
<name>A0A1V8SY71_9PEZI</name>
<proteinExistence type="inferred from homology"/>
<dbReference type="STRING" id="1507870.A0A1V8SY71"/>
<evidence type="ECO:0000256" key="5">
    <source>
        <dbReference type="ARBA" id="ARBA00023015"/>
    </source>
</evidence>
<dbReference type="EMBL" id="NAJO01000023">
    <property type="protein sequence ID" value="OQO03971.1"/>
    <property type="molecule type" value="Genomic_DNA"/>
</dbReference>
<dbReference type="SUPFAM" id="SSF140718">
    <property type="entry name" value="Mediator hinge subcomplex-like"/>
    <property type="match status" value="1"/>
</dbReference>
<comment type="similarity">
    <text evidence="2 10">Belongs to the Mediator complex subunit 7 family.</text>
</comment>
<feature type="region of interest" description="Disordered" evidence="11">
    <location>
        <begin position="202"/>
        <end position="247"/>
    </location>
</feature>
<organism evidence="12 13">
    <name type="scientific">Cryoendolithus antarcticus</name>
    <dbReference type="NCBI Taxonomy" id="1507870"/>
    <lineage>
        <taxon>Eukaryota</taxon>
        <taxon>Fungi</taxon>
        <taxon>Dikarya</taxon>
        <taxon>Ascomycota</taxon>
        <taxon>Pezizomycotina</taxon>
        <taxon>Dothideomycetes</taxon>
        <taxon>Dothideomycetidae</taxon>
        <taxon>Cladosporiales</taxon>
        <taxon>Cladosporiaceae</taxon>
        <taxon>Cryoendolithus</taxon>
    </lineage>
</organism>
<dbReference type="InterPro" id="IPR044888">
    <property type="entry name" value="Mediatior_Med7_sf"/>
</dbReference>
<keyword evidence="6 10" id="KW-0010">Activator</keyword>
<comment type="function">
    <text evidence="9">Component of the Mediator complex, a coactivator involved in the regulated transcription of nearly all RNA polymerase II-dependent genes. Mediator functions as a bridge to convey information from gene-specific regulatory proteins to the basal RNA polymerase II transcription machinery. Mediator is recruited to promoters by direct interactions with regulatory proteins and serves as a scaffold for the assembly of a functional preinitiation complex with RNA polymerase II and the general transcription factors.</text>
</comment>
<accession>A0A1V8SY71</accession>
<dbReference type="GO" id="GO:0006357">
    <property type="term" value="P:regulation of transcription by RNA polymerase II"/>
    <property type="evidence" value="ECO:0007669"/>
    <property type="project" value="InterPro"/>
</dbReference>
<evidence type="ECO:0000256" key="7">
    <source>
        <dbReference type="ARBA" id="ARBA00023163"/>
    </source>
</evidence>
<dbReference type="OrthoDB" id="10253553at2759"/>
<keyword evidence="7 10" id="KW-0804">Transcription</keyword>
<keyword evidence="5 10" id="KW-0805">Transcription regulation</keyword>
<evidence type="ECO:0000256" key="6">
    <source>
        <dbReference type="ARBA" id="ARBA00023159"/>
    </source>
</evidence>
<dbReference type="InterPro" id="IPR037212">
    <property type="entry name" value="Med7/Med21-like"/>
</dbReference>
<dbReference type="GO" id="GO:0070847">
    <property type="term" value="C:core mediator complex"/>
    <property type="evidence" value="ECO:0007669"/>
    <property type="project" value="TreeGrafter"/>
</dbReference>
<comment type="subunit">
    <text evidence="3 10">Component of the Mediator complex.</text>
</comment>
<evidence type="ECO:0000256" key="1">
    <source>
        <dbReference type="ARBA" id="ARBA00004123"/>
    </source>
</evidence>
<evidence type="ECO:0000256" key="9">
    <source>
        <dbReference type="ARBA" id="ARBA00025687"/>
    </source>
</evidence>
<dbReference type="Proteomes" id="UP000192596">
    <property type="component" value="Unassembled WGS sequence"/>
</dbReference>
<evidence type="ECO:0000313" key="12">
    <source>
        <dbReference type="EMBL" id="OQO03971.1"/>
    </source>
</evidence>
<dbReference type="InParanoid" id="A0A1V8SY71"/>
<gene>
    <name evidence="12" type="ORF">B0A48_10613</name>
</gene>
<evidence type="ECO:0000256" key="8">
    <source>
        <dbReference type="ARBA" id="ARBA00023242"/>
    </source>
</evidence>
<dbReference type="Gene3D" id="6.10.140.1520">
    <property type="match status" value="1"/>
</dbReference>